<gene>
    <name evidence="1" type="ORF">S06H3_53516</name>
</gene>
<evidence type="ECO:0000313" key="1">
    <source>
        <dbReference type="EMBL" id="GAI57125.1"/>
    </source>
</evidence>
<dbReference type="EMBL" id="BARV01034122">
    <property type="protein sequence ID" value="GAI57125.1"/>
    <property type="molecule type" value="Genomic_DNA"/>
</dbReference>
<evidence type="ECO:0008006" key="2">
    <source>
        <dbReference type="Google" id="ProtNLM"/>
    </source>
</evidence>
<sequence length="30" mass="3559">MLAHADDFLLNLQANNYSPETVYNYERDLQ</sequence>
<name>X1R1Z9_9ZZZZ</name>
<reference evidence="1" key="1">
    <citation type="journal article" date="2014" name="Front. Microbiol.">
        <title>High frequency of phylogenetically diverse reductive dehalogenase-homologous genes in deep subseafloor sedimentary metagenomes.</title>
        <authorList>
            <person name="Kawai M."/>
            <person name="Futagami T."/>
            <person name="Toyoda A."/>
            <person name="Takaki Y."/>
            <person name="Nishi S."/>
            <person name="Hori S."/>
            <person name="Arai W."/>
            <person name="Tsubouchi T."/>
            <person name="Morono Y."/>
            <person name="Uchiyama I."/>
            <person name="Ito T."/>
            <person name="Fujiyama A."/>
            <person name="Inagaki F."/>
            <person name="Takami H."/>
        </authorList>
    </citation>
    <scope>NUCLEOTIDE SEQUENCE</scope>
    <source>
        <strain evidence="1">Expedition CK06-06</strain>
    </source>
</reference>
<comment type="caution">
    <text evidence="1">The sequence shown here is derived from an EMBL/GenBank/DDBJ whole genome shotgun (WGS) entry which is preliminary data.</text>
</comment>
<feature type="non-terminal residue" evidence="1">
    <location>
        <position position="30"/>
    </location>
</feature>
<organism evidence="1">
    <name type="scientific">marine sediment metagenome</name>
    <dbReference type="NCBI Taxonomy" id="412755"/>
    <lineage>
        <taxon>unclassified sequences</taxon>
        <taxon>metagenomes</taxon>
        <taxon>ecological metagenomes</taxon>
    </lineage>
</organism>
<proteinExistence type="predicted"/>
<dbReference type="AlphaFoldDB" id="X1R1Z9"/>
<protein>
    <recommendedName>
        <fullName evidence="2">Core-binding (CB) domain-containing protein</fullName>
    </recommendedName>
</protein>
<accession>X1R1Z9</accession>